<name>A0A7Z0GN21_9MICC</name>
<proteinExistence type="predicted"/>
<dbReference type="EMBL" id="JACCFY010000001">
    <property type="protein sequence ID" value="NYJ77908.1"/>
    <property type="molecule type" value="Genomic_DNA"/>
</dbReference>
<dbReference type="EC" id="3.1.2.-" evidence="1"/>
<sequence>MTRPGRAFVCPMPLRWSDQDLNAHVNNAKVVTLFEEARLQASAVWFRQAPQGPRLVRSLTVDYLHPLLYGEATTAHVWISRIGRTSFVVHHDLLQRGQACATGRSVMVHVDAETGQPTPIGAEMREALAAALIPDENSADDGATPRTPAAG</sequence>
<dbReference type="AlphaFoldDB" id="A0A7Z0GN21"/>
<dbReference type="Gene3D" id="3.10.129.10">
    <property type="entry name" value="Hotdog Thioesterase"/>
    <property type="match status" value="1"/>
</dbReference>
<dbReference type="InterPro" id="IPR050563">
    <property type="entry name" value="4-hydroxybenzoyl-CoA_TE"/>
</dbReference>
<dbReference type="GO" id="GO:0047617">
    <property type="term" value="F:fatty acyl-CoA hydrolase activity"/>
    <property type="evidence" value="ECO:0007669"/>
    <property type="project" value="TreeGrafter"/>
</dbReference>
<dbReference type="SUPFAM" id="SSF54637">
    <property type="entry name" value="Thioesterase/thiol ester dehydrase-isomerase"/>
    <property type="match status" value="1"/>
</dbReference>
<dbReference type="InterPro" id="IPR029069">
    <property type="entry name" value="HotDog_dom_sf"/>
</dbReference>
<organism evidence="1 2">
    <name type="scientific">Nesterenkonia xinjiangensis</name>
    <dbReference type="NCBI Taxonomy" id="225327"/>
    <lineage>
        <taxon>Bacteria</taxon>
        <taxon>Bacillati</taxon>
        <taxon>Actinomycetota</taxon>
        <taxon>Actinomycetes</taxon>
        <taxon>Micrococcales</taxon>
        <taxon>Micrococcaceae</taxon>
        <taxon>Nesterenkonia</taxon>
    </lineage>
</organism>
<keyword evidence="1" id="KW-0378">Hydrolase</keyword>
<reference evidence="1 2" key="1">
    <citation type="submission" date="2020-07" db="EMBL/GenBank/DDBJ databases">
        <title>Sequencing the genomes of 1000 actinobacteria strains.</title>
        <authorList>
            <person name="Klenk H.-P."/>
        </authorList>
    </citation>
    <scope>NUCLEOTIDE SEQUENCE [LARGE SCALE GENOMIC DNA]</scope>
    <source>
        <strain evidence="1 2">DSM 15475</strain>
    </source>
</reference>
<gene>
    <name evidence="1" type="ORF">HNR09_001319</name>
</gene>
<keyword evidence="2" id="KW-1185">Reference proteome</keyword>
<dbReference type="RefSeq" id="WP_343047466.1">
    <property type="nucleotide sequence ID" value="NZ_BAAALL010000002.1"/>
</dbReference>
<dbReference type="Pfam" id="PF13279">
    <property type="entry name" value="4HBT_2"/>
    <property type="match status" value="1"/>
</dbReference>
<evidence type="ECO:0000313" key="2">
    <source>
        <dbReference type="Proteomes" id="UP000535437"/>
    </source>
</evidence>
<dbReference type="PANTHER" id="PTHR31793">
    <property type="entry name" value="4-HYDROXYBENZOYL-COA THIOESTERASE FAMILY MEMBER"/>
    <property type="match status" value="1"/>
</dbReference>
<comment type="caution">
    <text evidence="1">The sequence shown here is derived from an EMBL/GenBank/DDBJ whole genome shotgun (WGS) entry which is preliminary data.</text>
</comment>
<evidence type="ECO:0000313" key="1">
    <source>
        <dbReference type="EMBL" id="NYJ77908.1"/>
    </source>
</evidence>
<accession>A0A7Z0GN21</accession>
<protein>
    <submittedName>
        <fullName evidence="1">Acyl-CoA thioester hydrolase</fullName>
        <ecNumber evidence="1">3.1.2.-</ecNumber>
    </submittedName>
</protein>
<dbReference type="CDD" id="cd00586">
    <property type="entry name" value="4HBT"/>
    <property type="match status" value="1"/>
</dbReference>
<dbReference type="PANTHER" id="PTHR31793:SF24">
    <property type="entry name" value="LONG-CHAIN ACYL-COA THIOESTERASE FADM"/>
    <property type="match status" value="1"/>
</dbReference>
<dbReference type="Proteomes" id="UP000535437">
    <property type="component" value="Unassembled WGS sequence"/>
</dbReference>